<evidence type="ECO:0000256" key="4">
    <source>
        <dbReference type="SAM" id="MobiDB-lite"/>
    </source>
</evidence>
<dbReference type="InterPro" id="IPR050496">
    <property type="entry name" value="SNF2_RAD54_helicase_repair"/>
</dbReference>
<dbReference type="PANTHER" id="PTHR45629:SF7">
    <property type="entry name" value="DNA EXCISION REPAIR PROTEIN ERCC-6-RELATED"/>
    <property type="match status" value="1"/>
</dbReference>
<evidence type="ECO:0000313" key="7">
    <source>
        <dbReference type="EMBL" id="ETW08096.1"/>
    </source>
</evidence>
<dbReference type="PANTHER" id="PTHR45629">
    <property type="entry name" value="SNF2/RAD54 FAMILY MEMBER"/>
    <property type="match status" value="1"/>
</dbReference>
<feature type="region of interest" description="Disordered" evidence="4">
    <location>
        <begin position="1"/>
        <end position="85"/>
    </location>
</feature>
<feature type="compositionally biased region" description="Basic and acidic residues" evidence="4">
    <location>
        <begin position="256"/>
        <end position="268"/>
    </location>
</feature>
<keyword evidence="3" id="KW-0539">Nucleus</keyword>
<dbReference type="PROSITE" id="PS51194">
    <property type="entry name" value="HELICASE_CTER"/>
    <property type="match status" value="1"/>
</dbReference>
<dbReference type="RefSeq" id="XP_008864189.1">
    <property type="nucleotide sequence ID" value="XM_008865967.1"/>
</dbReference>
<dbReference type="GO" id="GO:0005524">
    <property type="term" value="F:ATP binding"/>
    <property type="evidence" value="ECO:0007669"/>
    <property type="project" value="InterPro"/>
</dbReference>
<dbReference type="InterPro" id="IPR014001">
    <property type="entry name" value="Helicase_ATP-bd"/>
</dbReference>
<comment type="subcellular location">
    <subcellularLocation>
        <location evidence="1">Nucleus</location>
    </subcellularLocation>
</comment>
<dbReference type="GeneID" id="20079507"/>
<dbReference type="GO" id="GO:0016787">
    <property type="term" value="F:hydrolase activity"/>
    <property type="evidence" value="ECO:0007669"/>
    <property type="project" value="UniProtKB-KW"/>
</dbReference>
<dbReference type="PROSITE" id="PS51192">
    <property type="entry name" value="HELICASE_ATP_BIND_1"/>
    <property type="match status" value="1"/>
</dbReference>
<dbReference type="FunFam" id="3.40.50.10810:FF:000019">
    <property type="entry name" value="DNA excision repair protein ERCC-6-like 2 isoform X1"/>
    <property type="match status" value="1"/>
</dbReference>
<gene>
    <name evidence="7" type="ORF">H310_02457</name>
</gene>
<dbReference type="SMART" id="SM00490">
    <property type="entry name" value="HELICc"/>
    <property type="match status" value="1"/>
</dbReference>
<dbReference type="GO" id="GO:0005634">
    <property type="term" value="C:nucleus"/>
    <property type="evidence" value="ECO:0007669"/>
    <property type="project" value="UniProtKB-SubCell"/>
</dbReference>
<feature type="region of interest" description="Disordered" evidence="4">
    <location>
        <begin position="212"/>
        <end position="336"/>
    </location>
</feature>
<feature type="domain" description="Helicase ATP-binding" evidence="5">
    <location>
        <begin position="372"/>
        <end position="554"/>
    </location>
</feature>
<organism evidence="7">
    <name type="scientific">Aphanomyces invadans</name>
    <dbReference type="NCBI Taxonomy" id="157072"/>
    <lineage>
        <taxon>Eukaryota</taxon>
        <taxon>Sar</taxon>
        <taxon>Stramenopiles</taxon>
        <taxon>Oomycota</taxon>
        <taxon>Saprolegniomycetes</taxon>
        <taxon>Saprolegniales</taxon>
        <taxon>Verrucalvaceae</taxon>
        <taxon>Aphanomyces</taxon>
    </lineage>
</organism>
<feature type="domain" description="Helicase C-terminal" evidence="6">
    <location>
        <begin position="748"/>
        <end position="905"/>
    </location>
</feature>
<proteinExistence type="predicted"/>
<dbReference type="Gene3D" id="3.40.50.300">
    <property type="entry name" value="P-loop containing nucleotide triphosphate hydrolases"/>
    <property type="match status" value="1"/>
</dbReference>
<dbReference type="Gene3D" id="3.40.50.10810">
    <property type="entry name" value="Tandem AAA-ATPase domain"/>
    <property type="match status" value="1"/>
</dbReference>
<sequence length="1031" mass="114077">MDLLSSSSDEECSPHAPPSTSFVYKPPSLPTNQRDKPSMASIYSSSSDDDDLALTPSKRNELKRRHTIYSQSSSSSDDDDIFSINRQHPRYSGTAAAKNSMPLPSTPAPTVGKMSAIQHLLSLNANVLSEPVFQNLIPTPSPPRESSEVERAVLLPPQALAAATPVATRSPSPSNEATPVSQHRHNNHIAGTPSMDVAPLFASKLQSPPTTLPAYISPFGRQKVTDLPPAPRRSLVTPPKPAKSHPLSDDDLWSSDTDKPSAMHDSSTKSKRKRKSPLPVLFSTAAANPKRARPQERKSSRPPSLALPTDAPNSDDLDLELDQTWPQLPPPEDATEAAPPLVLQESDPVIQVHGHFNQYLLPYQREGVRWLFDAVRGNRGAVLGDDMGLGKTVQMLALLSAVLFKQGSARTDKRRRHAPHNPNAPGPILVVVPASLLANWELECKVWMCCNVAVLHGKPHHRRDILDEMTRSSSHAYEIVLCSYDMLKLHLAQLTAIEWYIIVMDELHNLKNPEAQMTKAVHKLKCKRKLGLSGTLMQNNADELHCVLDTIHPNCLGSLHDFRAFYIDDIKFARKKSAAPQAIARSEAKERQLRALLQPYYLHRDKSVNPQFTRIKKFDQVVLCPLTKLQRSVYVRVTMLPEFQALMNPDTKEVDAGVLWHHVHPTGDKCAQCPLNCIQFLAMTQLLKIANHLDLIRVNRADPPDQQAATKAFAKVAFGPDVDAAGGLYRAAGLFDKMNLALCGKMQVLAGLLERWRGKREKALVFSRNVRMLDILQAFVISQGLAYVRLDGGTRVDDRLNLVHTFNQDPSLGVFLISTKAGGLGLNITSATNVVVFDPSWNPAHDCQAQDRAYRIGQTKDVHVYRLVTLGTIEEMIYARQIYKQHMTDTTVDGKAMPRYFEAIQGVKSQQGELFGVKNLLRFQPHGVMKSIQDRKIGRVEAAGPINHDDGQDDAGHDVVMVDNAVDLTQGGRGDVAETDWQGVVEELALSQPIARQPDPKTTATASPVKTPRKLYVPQYLQPKPDMPPIE</sequence>
<dbReference type="OrthoDB" id="448448at2759"/>
<dbReference type="InterPro" id="IPR049730">
    <property type="entry name" value="SNF2/RAD54-like_C"/>
</dbReference>
<dbReference type="STRING" id="157072.A0A024UNR8"/>
<evidence type="ECO:0000256" key="3">
    <source>
        <dbReference type="ARBA" id="ARBA00023242"/>
    </source>
</evidence>
<protein>
    <submittedName>
        <fullName evidence="7">Uncharacterized protein</fullName>
    </submittedName>
</protein>
<evidence type="ECO:0000256" key="2">
    <source>
        <dbReference type="ARBA" id="ARBA00022801"/>
    </source>
</evidence>
<dbReference type="InterPro" id="IPR000330">
    <property type="entry name" value="SNF2_N"/>
</dbReference>
<dbReference type="VEuPathDB" id="FungiDB:H310_02457"/>
<dbReference type="eggNOG" id="KOG0387">
    <property type="taxonomic scope" value="Eukaryota"/>
</dbReference>
<feature type="compositionally biased region" description="Polar residues" evidence="4">
    <location>
        <begin position="169"/>
        <end position="181"/>
    </location>
</feature>
<dbReference type="EMBL" id="KI913954">
    <property type="protein sequence ID" value="ETW08096.1"/>
    <property type="molecule type" value="Genomic_DNA"/>
</dbReference>
<dbReference type="Pfam" id="PF00271">
    <property type="entry name" value="Helicase_C"/>
    <property type="match status" value="1"/>
</dbReference>
<dbReference type="CDD" id="cd18793">
    <property type="entry name" value="SF2_C_SNF"/>
    <property type="match status" value="1"/>
</dbReference>
<evidence type="ECO:0000259" key="6">
    <source>
        <dbReference type="PROSITE" id="PS51194"/>
    </source>
</evidence>
<dbReference type="Pfam" id="PF00176">
    <property type="entry name" value="SNF2-rel_dom"/>
    <property type="match status" value="1"/>
</dbReference>
<dbReference type="SUPFAM" id="SSF52540">
    <property type="entry name" value="P-loop containing nucleoside triphosphate hydrolases"/>
    <property type="match status" value="2"/>
</dbReference>
<accession>A0A024UNR8</accession>
<keyword evidence="2" id="KW-0378">Hydrolase</keyword>
<dbReference type="SMART" id="SM00487">
    <property type="entry name" value="DEXDc"/>
    <property type="match status" value="1"/>
</dbReference>
<dbReference type="InterPro" id="IPR038718">
    <property type="entry name" value="SNF2-like_sf"/>
</dbReference>
<evidence type="ECO:0000256" key="1">
    <source>
        <dbReference type="ARBA" id="ARBA00004123"/>
    </source>
</evidence>
<feature type="region of interest" description="Disordered" evidence="4">
    <location>
        <begin position="991"/>
        <end position="1031"/>
    </location>
</feature>
<dbReference type="InterPro" id="IPR027417">
    <property type="entry name" value="P-loop_NTPase"/>
</dbReference>
<reference evidence="7" key="1">
    <citation type="submission" date="2013-12" db="EMBL/GenBank/DDBJ databases">
        <title>The Genome Sequence of Aphanomyces invadans NJM9701.</title>
        <authorList>
            <consortium name="The Broad Institute Genomics Platform"/>
            <person name="Russ C."/>
            <person name="Tyler B."/>
            <person name="van West P."/>
            <person name="Dieguez-Uribeondo J."/>
            <person name="Young S.K."/>
            <person name="Zeng Q."/>
            <person name="Gargeya S."/>
            <person name="Fitzgerald M."/>
            <person name="Abouelleil A."/>
            <person name="Alvarado L."/>
            <person name="Chapman S.B."/>
            <person name="Gainer-Dewar J."/>
            <person name="Goldberg J."/>
            <person name="Griggs A."/>
            <person name="Gujja S."/>
            <person name="Hansen M."/>
            <person name="Howarth C."/>
            <person name="Imamovic A."/>
            <person name="Ireland A."/>
            <person name="Larimer J."/>
            <person name="McCowan C."/>
            <person name="Murphy C."/>
            <person name="Pearson M."/>
            <person name="Poon T.W."/>
            <person name="Priest M."/>
            <person name="Roberts A."/>
            <person name="Saif S."/>
            <person name="Shea T."/>
            <person name="Sykes S."/>
            <person name="Wortman J."/>
            <person name="Nusbaum C."/>
            <person name="Birren B."/>
        </authorList>
    </citation>
    <scope>NUCLEOTIDE SEQUENCE [LARGE SCALE GENOMIC DNA]</scope>
    <source>
        <strain evidence="7">NJM9701</strain>
    </source>
</reference>
<feature type="region of interest" description="Disordered" evidence="4">
    <location>
        <begin position="164"/>
        <end position="194"/>
    </location>
</feature>
<dbReference type="AlphaFoldDB" id="A0A024UNR8"/>
<evidence type="ECO:0000259" key="5">
    <source>
        <dbReference type="PROSITE" id="PS51192"/>
    </source>
</evidence>
<name>A0A024UNR8_9STRA</name>
<dbReference type="InterPro" id="IPR001650">
    <property type="entry name" value="Helicase_C-like"/>
</dbReference>